<keyword evidence="1" id="KW-0833">Ubl conjugation pathway</keyword>
<dbReference type="PANTHER" id="PTHR13318">
    <property type="entry name" value="PARTNER OF PAIRED, ISOFORM B-RELATED"/>
    <property type="match status" value="1"/>
</dbReference>
<name>A0A7M5UQY7_9CNID</name>
<organism evidence="4 5">
    <name type="scientific">Clytia hemisphaerica</name>
    <dbReference type="NCBI Taxonomy" id="252671"/>
    <lineage>
        <taxon>Eukaryota</taxon>
        <taxon>Metazoa</taxon>
        <taxon>Cnidaria</taxon>
        <taxon>Hydrozoa</taxon>
        <taxon>Hydroidolina</taxon>
        <taxon>Leptothecata</taxon>
        <taxon>Obeliida</taxon>
        <taxon>Clytiidae</taxon>
        <taxon>Clytia</taxon>
    </lineage>
</organism>
<evidence type="ECO:0000256" key="2">
    <source>
        <dbReference type="SAM" id="MobiDB-lite"/>
    </source>
</evidence>
<feature type="compositionally biased region" description="Basic residues" evidence="2">
    <location>
        <begin position="291"/>
        <end position="301"/>
    </location>
</feature>
<protein>
    <recommendedName>
        <fullName evidence="3">F-box domain-containing protein</fullName>
    </recommendedName>
</protein>
<dbReference type="GO" id="GO:0019005">
    <property type="term" value="C:SCF ubiquitin ligase complex"/>
    <property type="evidence" value="ECO:0007669"/>
    <property type="project" value="TreeGrafter"/>
</dbReference>
<proteinExistence type="predicted"/>
<feature type="region of interest" description="Disordered" evidence="2">
    <location>
        <begin position="168"/>
        <end position="330"/>
    </location>
</feature>
<feature type="region of interest" description="Disordered" evidence="2">
    <location>
        <begin position="1"/>
        <end position="45"/>
    </location>
</feature>
<dbReference type="Pfam" id="PF25372">
    <property type="entry name" value="DUF7885"/>
    <property type="match status" value="1"/>
</dbReference>
<dbReference type="InterPro" id="IPR057207">
    <property type="entry name" value="FBXL15_LRR"/>
</dbReference>
<dbReference type="InterPro" id="IPR032675">
    <property type="entry name" value="LRR_dom_sf"/>
</dbReference>
<feature type="compositionally biased region" description="Basic and acidic residues" evidence="2">
    <location>
        <begin position="1"/>
        <end position="14"/>
    </location>
</feature>
<dbReference type="GO" id="GO:0031146">
    <property type="term" value="P:SCF-dependent proteasomal ubiquitin-dependent protein catabolic process"/>
    <property type="evidence" value="ECO:0007669"/>
    <property type="project" value="TreeGrafter"/>
</dbReference>
<dbReference type="SUPFAM" id="SSF81383">
    <property type="entry name" value="F-box domain"/>
    <property type="match status" value="1"/>
</dbReference>
<dbReference type="InterPro" id="IPR006553">
    <property type="entry name" value="Leu-rich_rpt_Cys-con_subtyp"/>
</dbReference>
<feature type="compositionally biased region" description="Low complexity" evidence="2">
    <location>
        <begin position="303"/>
        <end position="315"/>
    </location>
</feature>
<dbReference type="PANTHER" id="PTHR13318:SF50">
    <property type="entry name" value="F-BOX_LRR-REPEAT PROTEIN 7"/>
    <property type="match status" value="1"/>
</dbReference>
<dbReference type="SMART" id="SM00256">
    <property type="entry name" value="FBOX"/>
    <property type="match status" value="1"/>
</dbReference>
<sequence length="789" mass="89231">MLKFAKATDRRDRFSAASEKSTETESGQIVYRKISNNKNPESEKLSITATTTSYITDDSQTGELEKDFSIDDDSLKPGSDTDSAFSVEQIPTEELLYILGPYRLYSTINEEESIDQLNNIDYNENVIISDIKLSRRQQHSRENSFEYFPPKTTCYAVGGKNKPKKKTDLNFQLKFDKPNKQKTKSESSDLSPIDVSENYAGTSNEVKKEPKKKSSGIKKTPSFKDRIISPLMKKRFNKRSASESKLSKISKSIESEESIQRSATVGNTSNIARSPIDNNTNFKRFDDFRKHINRQTVKNRHPSSQSSTKSSNKSTESFDESLPENLTLNRLVDENNDTVFEDQSNLTHSDCSFSESDINDMKGHRQQRQKYYRKKANSPHPNTPLRTASPGSSVDSQYGGSTSSLSTVSYQSISTTDVSCLPDKLLIRIFTYLDTSDVCRLSRVCRRWSELYLSEKLWEHIKVTNMTSLDIDSTLNVMLQRLAYTTSCLNIRQMKLDGCKELTDEGIQTMALRCPELRALEIASCDQVTARGVYNVLVNCPNLAFLNLSGCEGVSSFSNRSDIISSPFSFGELKYLDLSSCSCFTDSDIEILLGRAPSLEYLYLRLCDSISNIGIETIARRCPNLKEISLNDCVNITDHGVLKLLDSCHNLRYVSLAKCPITNMVLEQIASSPNNLLRHLNLYDCEYITDIAIMKLSASCPRLRSLDIGKCRKLTDASLYGLSRCTLLRRLNLKGCCKVTDAGLRKLATICKNLRHLDVRDCLFSPETYEYVRLRCPLCDIQRSYIHEC</sequence>
<dbReference type="InterPro" id="IPR001810">
    <property type="entry name" value="F-box_dom"/>
</dbReference>
<feature type="domain" description="F-box" evidence="3">
    <location>
        <begin position="415"/>
        <end position="461"/>
    </location>
</feature>
<dbReference type="GeneID" id="136807081"/>
<feature type="compositionally biased region" description="Polar residues" evidence="2">
    <location>
        <begin position="34"/>
        <end position="45"/>
    </location>
</feature>
<dbReference type="EnsemblMetazoa" id="CLYHEMT001186.1">
    <property type="protein sequence ID" value="CLYHEMP001186.1"/>
    <property type="gene ID" value="CLYHEMG001186"/>
</dbReference>
<dbReference type="InterPro" id="IPR036047">
    <property type="entry name" value="F-box-like_dom_sf"/>
</dbReference>
<evidence type="ECO:0000313" key="5">
    <source>
        <dbReference type="Proteomes" id="UP000594262"/>
    </source>
</evidence>
<keyword evidence="5" id="KW-1185">Reference proteome</keyword>
<feature type="region of interest" description="Disordered" evidence="2">
    <location>
        <begin position="351"/>
        <end position="400"/>
    </location>
</feature>
<feature type="compositionally biased region" description="Polar residues" evidence="2">
    <location>
        <begin position="384"/>
        <end position="400"/>
    </location>
</feature>
<feature type="compositionally biased region" description="Basic and acidic residues" evidence="2">
    <location>
        <begin position="240"/>
        <end position="254"/>
    </location>
</feature>
<feature type="compositionally biased region" description="Basic and acidic residues" evidence="2">
    <location>
        <begin position="174"/>
        <end position="187"/>
    </location>
</feature>
<accession>A0A7M5UQY7</accession>
<dbReference type="OrthoDB" id="423607at2759"/>
<dbReference type="RefSeq" id="XP_066919749.1">
    <property type="nucleotide sequence ID" value="XM_067063648.1"/>
</dbReference>
<evidence type="ECO:0000313" key="4">
    <source>
        <dbReference type="EnsemblMetazoa" id="CLYHEMP001186.1"/>
    </source>
</evidence>
<feature type="compositionally biased region" description="Polar residues" evidence="2">
    <location>
        <begin position="260"/>
        <end position="282"/>
    </location>
</feature>
<dbReference type="Proteomes" id="UP000594262">
    <property type="component" value="Unplaced"/>
</dbReference>
<reference evidence="4" key="1">
    <citation type="submission" date="2021-01" db="UniProtKB">
        <authorList>
            <consortium name="EnsemblMetazoa"/>
        </authorList>
    </citation>
    <scope>IDENTIFICATION</scope>
</reference>
<dbReference type="Pfam" id="PF12937">
    <property type="entry name" value="F-box-like"/>
    <property type="match status" value="1"/>
</dbReference>
<evidence type="ECO:0000259" key="3">
    <source>
        <dbReference type="PROSITE" id="PS50181"/>
    </source>
</evidence>
<dbReference type="Gene3D" id="3.80.10.10">
    <property type="entry name" value="Ribonuclease Inhibitor"/>
    <property type="match status" value="2"/>
</dbReference>
<dbReference type="PROSITE" id="PS50181">
    <property type="entry name" value="FBOX"/>
    <property type="match status" value="1"/>
</dbReference>
<dbReference type="SUPFAM" id="SSF52047">
    <property type="entry name" value="RNI-like"/>
    <property type="match status" value="1"/>
</dbReference>
<feature type="compositionally biased region" description="Basic residues" evidence="2">
    <location>
        <begin position="364"/>
        <end position="377"/>
    </location>
</feature>
<dbReference type="SMART" id="SM00367">
    <property type="entry name" value="LRR_CC"/>
    <property type="match status" value="10"/>
</dbReference>
<evidence type="ECO:0000256" key="1">
    <source>
        <dbReference type="ARBA" id="ARBA00022786"/>
    </source>
</evidence>
<dbReference type="AlphaFoldDB" id="A0A7M5UQY7"/>